<keyword evidence="2" id="KW-1185">Reference proteome</keyword>
<evidence type="ECO:0000313" key="1">
    <source>
        <dbReference type="EMBL" id="ASY66270.1"/>
    </source>
</evidence>
<dbReference type="EMBL" id="CP023068">
    <property type="protein sequence ID" value="ASY66270.1"/>
    <property type="molecule type" value="Genomic_DNA"/>
</dbReference>
<proteinExistence type="predicted"/>
<protein>
    <submittedName>
        <fullName evidence="1">Uncharacterized protein</fullName>
    </submittedName>
</protein>
<reference evidence="1 2" key="1">
    <citation type="submission" date="2017-08" db="EMBL/GenBank/DDBJ databases">
        <title>Multipartite genome sequences of Sinorhizobium species nodulating soybeans.</title>
        <authorList>
            <person name="Tian C.F."/>
        </authorList>
    </citation>
    <scope>NUCLEOTIDE SEQUENCE [LARGE SCALE GENOMIC DNA]</scope>
    <source>
        <strain evidence="1 2">CCBAU 05684</strain>
        <plasmid evidence="2">psj05684b</plasmid>
    </source>
</reference>
<organism evidence="1 2">
    <name type="scientific">Sinorhizobium sojae CCBAU 05684</name>
    <dbReference type="NCBI Taxonomy" id="716928"/>
    <lineage>
        <taxon>Bacteria</taxon>
        <taxon>Pseudomonadati</taxon>
        <taxon>Pseudomonadota</taxon>
        <taxon>Alphaproteobacteria</taxon>
        <taxon>Hyphomicrobiales</taxon>
        <taxon>Rhizobiaceae</taxon>
        <taxon>Sinorhizobium/Ensifer group</taxon>
        <taxon>Sinorhizobium</taxon>
    </lineage>
</organism>
<gene>
    <name evidence="1" type="ORF">SJ05684_b52880</name>
</gene>
<sequence length="42" mass="4995">MNPPVTPRSFWTEIDDGKLDKELKFLRSEIYRWAEADPPMIT</sequence>
<name>A0A249PJZ4_9HYPH</name>
<dbReference type="Proteomes" id="UP000217211">
    <property type="component" value="Plasmid pSJ05684b"/>
</dbReference>
<evidence type="ECO:0000313" key="2">
    <source>
        <dbReference type="Proteomes" id="UP000217211"/>
    </source>
</evidence>
<geneLocation type="plasmid" evidence="2">
    <name>psj05684b</name>
</geneLocation>
<keyword evidence="1" id="KW-0614">Plasmid</keyword>
<dbReference type="KEGG" id="esj:SJ05684_b52880"/>
<dbReference type="AlphaFoldDB" id="A0A249PJZ4"/>
<dbReference type="STRING" id="716928.GCA_000261485_04572"/>
<accession>A0A249PJZ4</accession>